<organism evidence="1 2">
    <name type="scientific">Chaenocephalus aceratus</name>
    <name type="common">Blackfin icefish</name>
    <name type="synonym">Chaenichthys aceratus</name>
    <dbReference type="NCBI Taxonomy" id="36190"/>
    <lineage>
        <taxon>Eukaryota</taxon>
        <taxon>Metazoa</taxon>
        <taxon>Chordata</taxon>
        <taxon>Craniata</taxon>
        <taxon>Vertebrata</taxon>
        <taxon>Euteleostomi</taxon>
        <taxon>Actinopterygii</taxon>
        <taxon>Neopterygii</taxon>
        <taxon>Teleostei</taxon>
        <taxon>Neoteleostei</taxon>
        <taxon>Acanthomorphata</taxon>
        <taxon>Eupercaria</taxon>
        <taxon>Perciformes</taxon>
        <taxon>Notothenioidei</taxon>
        <taxon>Channichthyidae</taxon>
        <taxon>Chaenocephalus</taxon>
    </lineage>
</organism>
<protein>
    <submittedName>
        <fullName evidence="1">Uncharacterized protein</fullName>
    </submittedName>
</protein>
<accession>A0ACB9W340</accession>
<evidence type="ECO:0000313" key="1">
    <source>
        <dbReference type="EMBL" id="KAI4806803.1"/>
    </source>
</evidence>
<name>A0ACB9W340_CHAAC</name>
<dbReference type="Proteomes" id="UP001057452">
    <property type="component" value="Chromosome 20"/>
</dbReference>
<proteinExistence type="predicted"/>
<evidence type="ECO:0000313" key="2">
    <source>
        <dbReference type="Proteomes" id="UP001057452"/>
    </source>
</evidence>
<keyword evidence="2" id="KW-1185">Reference proteome</keyword>
<gene>
    <name evidence="1" type="ORF">KUCAC02_017601</name>
</gene>
<sequence>MRRFTTGLTTEHHPLYGTFCSKMSSCIFEWDTDDISHLKDAKTSELKKLHAGQTPSEAQVLANISSSELAKHCRRRTRGIEESRAQLNVGAH</sequence>
<reference evidence="1" key="1">
    <citation type="submission" date="2022-05" db="EMBL/GenBank/DDBJ databases">
        <title>Chromosome-level genome of Chaenocephalus aceratus.</title>
        <authorList>
            <person name="Park H."/>
        </authorList>
    </citation>
    <scope>NUCLEOTIDE SEQUENCE</scope>
    <source>
        <strain evidence="1">KU_202001</strain>
    </source>
</reference>
<comment type="caution">
    <text evidence="1">The sequence shown here is derived from an EMBL/GenBank/DDBJ whole genome shotgun (WGS) entry which is preliminary data.</text>
</comment>
<dbReference type="EMBL" id="CM043804">
    <property type="protein sequence ID" value="KAI4806803.1"/>
    <property type="molecule type" value="Genomic_DNA"/>
</dbReference>